<dbReference type="PANTHER" id="PTHR33337">
    <property type="entry name" value="GFA DOMAIN-CONTAINING PROTEIN"/>
    <property type="match status" value="1"/>
</dbReference>
<dbReference type="PANTHER" id="PTHR33337:SF40">
    <property type="entry name" value="CENP-V_GFA DOMAIN-CONTAINING PROTEIN-RELATED"/>
    <property type="match status" value="1"/>
</dbReference>
<dbReference type="Proteomes" id="UP000027265">
    <property type="component" value="Unassembled WGS sequence"/>
</dbReference>
<dbReference type="GO" id="GO:0016846">
    <property type="term" value="F:carbon-sulfur lyase activity"/>
    <property type="evidence" value="ECO:0007669"/>
    <property type="project" value="InterPro"/>
</dbReference>
<dbReference type="Gene3D" id="3.90.1590.10">
    <property type="entry name" value="glutathione-dependent formaldehyde- activating enzyme (gfa)"/>
    <property type="match status" value="1"/>
</dbReference>
<evidence type="ECO:0000256" key="2">
    <source>
        <dbReference type="ARBA" id="ARBA00022723"/>
    </source>
</evidence>
<feature type="domain" description="CENP-V/GFA" evidence="5">
    <location>
        <begin position="19"/>
        <end position="126"/>
    </location>
</feature>
<dbReference type="AlphaFoldDB" id="A0A067PFN5"/>
<keyword evidence="3" id="KW-0862">Zinc</keyword>
<keyword evidence="2" id="KW-0479">Metal-binding</keyword>
<dbReference type="PROSITE" id="PS51891">
    <property type="entry name" value="CENP_V_GFA"/>
    <property type="match status" value="1"/>
</dbReference>
<dbReference type="STRING" id="933084.A0A067PFN5"/>
<evidence type="ECO:0000256" key="3">
    <source>
        <dbReference type="ARBA" id="ARBA00022833"/>
    </source>
</evidence>
<dbReference type="SUPFAM" id="SSF51316">
    <property type="entry name" value="Mss4-like"/>
    <property type="match status" value="1"/>
</dbReference>
<dbReference type="EMBL" id="KL197738">
    <property type="protein sequence ID" value="KDQ52655.1"/>
    <property type="molecule type" value="Genomic_DNA"/>
</dbReference>
<reference evidence="7" key="1">
    <citation type="journal article" date="2014" name="Proc. Natl. Acad. Sci. U.S.A.">
        <title>Extensive sampling of basidiomycete genomes demonstrates inadequacy of the white-rot/brown-rot paradigm for wood decay fungi.</title>
        <authorList>
            <person name="Riley R."/>
            <person name="Salamov A.A."/>
            <person name="Brown D.W."/>
            <person name="Nagy L.G."/>
            <person name="Floudas D."/>
            <person name="Held B.W."/>
            <person name="Levasseur A."/>
            <person name="Lombard V."/>
            <person name="Morin E."/>
            <person name="Otillar R."/>
            <person name="Lindquist E.A."/>
            <person name="Sun H."/>
            <person name="LaButti K.M."/>
            <person name="Schmutz J."/>
            <person name="Jabbour D."/>
            <person name="Luo H."/>
            <person name="Baker S.E."/>
            <person name="Pisabarro A.G."/>
            <person name="Walton J.D."/>
            <person name="Blanchette R.A."/>
            <person name="Henrissat B."/>
            <person name="Martin F."/>
            <person name="Cullen D."/>
            <person name="Hibbett D.S."/>
            <person name="Grigoriev I.V."/>
        </authorList>
    </citation>
    <scope>NUCLEOTIDE SEQUENCE [LARGE SCALE GENOMIC DNA]</scope>
    <source>
        <strain evidence="7">MUCL 33604</strain>
    </source>
</reference>
<keyword evidence="7" id="KW-1185">Reference proteome</keyword>
<dbReference type="Pfam" id="PF04828">
    <property type="entry name" value="GFA"/>
    <property type="match status" value="1"/>
</dbReference>
<sequence length="152" mass="16300">MVSEAEATTSQPASGPTTRVGGCLCGAVRYEITGDPFLFNVCHCNNCKKMSGSAFMANVFFNVDQFRIVSGQSSLNTYADTSTMSGNTLSRTFCSTCGSPVTLVLGHVPTMVVLPVGCVEDTYHWRPHKEIFCGDKLGWVGDVEGAQKEDQG</sequence>
<dbReference type="OrthoDB" id="9985472at2759"/>
<evidence type="ECO:0000313" key="6">
    <source>
        <dbReference type="EMBL" id="KDQ52655.1"/>
    </source>
</evidence>
<accession>A0A067PFN5</accession>
<dbReference type="GO" id="GO:0046872">
    <property type="term" value="F:metal ion binding"/>
    <property type="evidence" value="ECO:0007669"/>
    <property type="project" value="UniProtKB-KW"/>
</dbReference>
<protein>
    <recommendedName>
        <fullName evidence="5">CENP-V/GFA domain-containing protein</fullName>
    </recommendedName>
</protein>
<name>A0A067PFN5_9AGAM</name>
<dbReference type="InParanoid" id="A0A067PFN5"/>
<evidence type="ECO:0000256" key="4">
    <source>
        <dbReference type="ARBA" id="ARBA00023239"/>
    </source>
</evidence>
<comment type="similarity">
    <text evidence="1">Belongs to the Gfa family.</text>
</comment>
<organism evidence="6 7">
    <name type="scientific">Jaapia argillacea MUCL 33604</name>
    <dbReference type="NCBI Taxonomy" id="933084"/>
    <lineage>
        <taxon>Eukaryota</taxon>
        <taxon>Fungi</taxon>
        <taxon>Dikarya</taxon>
        <taxon>Basidiomycota</taxon>
        <taxon>Agaricomycotina</taxon>
        <taxon>Agaricomycetes</taxon>
        <taxon>Agaricomycetidae</taxon>
        <taxon>Jaapiales</taxon>
        <taxon>Jaapiaceae</taxon>
        <taxon>Jaapia</taxon>
    </lineage>
</organism>
<proteinExistence type="inferred from homology"/>
<dbReference type="InterPro" id="IPR011057">
    <property type="entry name" value="Mss4-like_sf"/>
</dbReference>
<evidence type="ECO:0000259" key="5">
    <source>
        <dbReference type="PROSITE" id="PS51891"/>
    </source>
</evidence>
<gene>
    <name evidence="6" type="ORF">JAAARDRAFT_39920</name>
</gene>
<evidence type="ECO:0000256" key="1">
    <source>
        <dbReference type="ARBA" id="ARBA00005495"/>
    </source>
</evidence>
<evidence type="ECO:0000313" key="7">
    <source>
        <dbReference type="Proteomes" id="UP000027265"/>
    </source>
</evidence>
<keyword evidence="4" id="KW-0456">Lyase</keyword>
<dbReference type="InterPro" id="IPR006913">
    <property type="entry name" value="CENP-V/GFA"/>
</dbReference>
<dbReference type="HOGENOM" id="CLU_055491_4_0_1"/>